<evidence type="ECO:0000259" key="2">
    <source>
        <dbReference type="Pfam" id="PF02272"/>
    </source>
</evidence>
<dbReference type="EMBL" id="CP000108">
    <property type="protein sequence ID" value="ABB28090.1"/>
    <property type="molecule type" value="Genomic_DNA"/>
</dbReference>
<feature type="domain" description="DDH" evidence="1">
    <location>
        <begin position="29"/>
        <end position="184"/>
    </location>
</feature>
<dbReference type="KEGG" id="cch:Cag_0824"/>
<dbReference type="InterPro" id="IPR038763">
    <property type="entry name" value="DHH_sf"/>
</dbReference>
<dbReference type="InterPro" id="IPR003156">
    <property type="entry name" value="DHHA1_dom"/>
</dbReference>
<organism evidence="3">
    <name type="scientific">Chlorobium chlorochromatii (strain CaD3)</name>
    <dbReference type="NCBI Taxonomy" id="340177"/>
    <lineage>
        <taxon>Bacteria</taxon>
        <taxon>Pseudomonadati</taxon>
        <taxon>Chlorobiota</taxon>
        <taxon>Chlorobiia</taxon>
        <taxon>Chlorobiales</taxon>
        <taxon>Chlorobiaceae</taxon>
        <taxon>Chlorobium/Pelodictyon group</taxon>
        <taxon>Chlorobium</taxon>
    </lineage>
</organism>
<dbReference type="InterPro" id="IPR001667">
    <property type="entry name" value="DDH_dom"/>
</dbReference>
<dbReference type="eggNOG" id="COG0618">
    <property type="taxonomic scope" value="Bacteria"/>
</dbReference>
<dbReference type="Gene3D" id="3.90.1640.10">
    <property type="entry name" value="inorganic pyrophosphatase (n-terminal core)"/>
    <property type="match status" value="1"/>
</dbReference>
<reference evidence="3" key="1">
    <citation type="submission" date="2005-08" db="EMBL/GenBank/DDBJ databases">
        <title>Complete sequence of Chlorobium chlorochromatii CaD3.</title>
        <authorList>
            <person name="Copeland A."/>
            <person name="Lucas S."/>
            <person name="Lapidus A."/>
            <person name="Barry K."/>
            <person name="Detter J.C."/>
            <person name="Glavina T."/>
            <person name="Hammon N."/>
            <person name="Israni S."/>
            <person name="Pitluck S."/>
            <person name="Bryant D."/>
            <person name="Schmutz J."/>
            <person name="Larimer F."/>
            <person name="Land M."/>
            <person name="Kyrpides N."/>
            <person name="Ivanova N."/>
            <person name="Richardson P."/>
        </authorList>
    </citation>
    <scope>NUCLEOTIDE SEQUENCE [LARGE SCALE GENOMIC DNA]</scope>
    <source>
        <strain evidence="3">CaD3</strain>
    </source>
</reference>
<evidence type="ECO:0000313" key="3">
    <source>
        <dbReference type="EMBL" id="ABB28090.1"/>
    </source>
</evidence>
<dbReference type="GO" id="GO:0003676">
    <property type="term" value="F:nucleic acid binding"/>
    <property type="evidence" value="ECO:0007669"/>
    <property type="project" value="InterPro"/>
</dbReference>
<dbReference type="HOGENOM" id="CLU_039720_0_0_10"/>
<sequence length="354" mass="38835">MIIPSYGRTLHAEEWQPLLEPLLAAQHLVLTTHENSDGDGLGCEVALALALTALGKEVSIVNPTEVPPNYQFLRQLYPIVQFNPKSEEAIQELSLCDAVVLLDANLSDRMGTLWPHVRFARELGSLKLLCVDHHLEPNDFTDVMISESYASSTGELVYGLILAMEQSVGRALFTPNIAQALYVAVMTDTGSFRFSKTTPYVYQLAGDLVARGANPEKAYDLIFNSLTPQALKLLGLSLSAISLVEGGKLSWLLISQEMLKATESKLFDTDIIVRYLLSVPSVAIAVLLVEMQDGRTKASFRSRGKLPVNKLAKEFGGGGHMNAAGALFPYTPEKVQQVLPQAVRRFIKEHEALL</sequence>
<dbReference type="STRING" id="340177.Cag_0824"/>
<gene>
    <name evidence="3" type="ordered locus">Cag_0824</name>
</gene>
<dbReference type="Pfam" id="PF01368">
    <property type="entry name" value="DHH"/>
    <property type="match status" value="1"/>
</dbReference>
<dbReference type="AlphaFoldDB" id="Q3ASD5"/>
<dbReference type="PANTHER" id="PTHR47618">
    <property type="entry name" value="BIFUNCTIONAL OLIGORIBONUCLEASE AND PAP PHOSPHATASE NRNA"/>
    <property type="match status" value="1"/>
</dbReference>
<proteinExistence type="predicted"/>
<dbReference type="PANTHER" id="PTHR47618:SF1">
    <property type="entry name" value="BIFUNCTIONAL OLIGORIBONUCLEASE AND PAP PHOSPHATASE NRNA"/>
    <property type="match status" value="1"/>
</dbReference>
<evidence type="ECO:0000259" key="1">
    <source>
        <dbReference type="Pfam" id="PF01368"/>
    </source>
</evidence>
<dbReference type="Pfam" id="PF02272">
    <property type="entry name" value="DHHA1"/>
    <property type="match status" value="1"/>
</dbReference>
<dbReference type="SUPFAM" id="SSF64182">
    <property type="entry name" value="DHH phosphoesterases"/>
    <property type="match status" value="1"/>
</dbReference>
<dbReference type="Gene3D" id="3.10.310.30">
    <property type="match status" value="1"/>
</dbReference>
<name>Q3ASD5_CHLCH</name>
<accession>Q3ASD5</accession>
<dbReference type="InterPro" id="IPR051319">
    <property type="entry name" value="Oligoribo/pAp-PDE_c-di-AMP_PDE"/>
</dbReference>
<dbReference type="OrthoDB" id="9803668at2"/>
<feature type="domain" description="DHHA1" evidence="2">
    <location>
        <begin position="270"/>
        <end position="349"/>
    </location>
</feature>
<protein>
    <submittedName>
        <fullName evidence="3">Dhh family protein</fullName>
    </submittedName>
</protein>